<gene>
    <name evidence="1" type="ORF">SASPL_122507</name>
</gene>
<name>A0A8X8XJP4_SALSN</name>
<organism evidence="1">
    <name type="scientific">Salvia splendens</name>
    <name type="common">Scarlet sage</name>
    <dbReference type="NCBI Taxonomy" id="180675"/>
    <lineage>
        <taxon>Eukaryota</taxon>
        <taxon>Viridiplantae</taxon>
        <taxon>Streptophyta</taxon>
        <taxon>Embryophyta</taxon>
        <taxon>Tracheophyta</taxon>
        <taxon>Spermatophyta</taxon>
        <taxon>Magnoliopsida</taxon>
        <taxon>eudicotyledons</taxon>
        <taxon>Gunneridae</taxon>
        <taxon>Pentapetalae</taxon>
        <taxon>asterids</taxon>
        <taxon>lamiids</taxon>
        <taxon>Lamiales</taxon>
        <taxon>Lamiaceae</taxon>
        <taxon>Nepetoideae</taxon>
        <taxon>Mentheae</taxon>
        <taxon>Salviinae</taxon>
        <taxon>Salvia</taxon>
        <taxon>Salvia subgen. Calosphace</taxon>
        <taxon>core Calosphace</taxon>
    </lineage>
</organism>
<evidence type="ECO:0000313" key="1">
    <source>
        <dbReference type="EMBL" id="KAG6415105.1"/>
    </source>
</evidence>
<dbReference type="AlphaFoldDB" id="A0A8X8XJP4"/>
<reference evidence="1" key="1">
    <citation type="submission" date="2018-01" db="EMBL/GenBank/DDBJ databases">
        <authorList>
            <person name="Mao J.F."/>
        </authorList>
    </citation>
    <scope>NUCLEOTIDE SEQUENCE</scope>
    <source>
        <strain evidence="1">Huo1</strain>
        <tissue evidence="1">Leaf</tissue>
    </source>
</reference>
<protein>
    <submittedName>
        <fullName evidence="1">Uncharacterized protein</fullName>
    </submittedName>
</protein>
<dbReference type="PANTHER" id="PTHR33879:SF3">
    <property type="entry name" value="17.6 KDA CLASS II HEAT SHOCK PROTEIN-RELATED"/>
    <property type="match status" value="1"/>
</dbReference>
<comment type="caution">
    <text evidence="1">The sequence shown here is derived from an EMBL/GenBank/DDBJ whole genome shotgun (WGS) entry which is preliminary data.</text>
</comment>
<dbReference type="Proteomes" id="UP000298416">
    <property type="component" value="Unassembled WGS sequence"/>
</dbReference>
<dbReference type="PANTHER" id="PTHR33879">
    <property type="entry name" value="17.6 KDA CLASS II HEAT SHOCK PROTEIN-RELATED"/>
    <property type="match status" value="1"/>
</dbReference>
<dbReference type="EMBL" id="PNBA02000008">
    <property type="protein sequence ID" value="KAG6415105.1"/>
    <property type="molecule type" value="Genomic_DNA"/>
</dbReference>
<accession>A0A8X8XJP4</accession>
<proteinExistence type="predicted"/>
<sequence>MKVHPAPRKSNITLRYDVTSLLAQANGCRQKKLRWLAHIFAKILELRFTAATSAGYRSFAHRQLVSAAYEDGDLVVTVLEGADEDDDDWDLGNRGRLVLVQ</sequence>
<evidence type="ECO:0000313" key="2">
    <source>
        <dbReference type="Proteomes" id="UP000298416"/>
    </source>
</evidence>
<reference evidence="1" key="2">
    <citation type="submission" date="2020-08" db="EMBL/GenBank/DDBJ databases">
        <title>Plant Genome Project.</title>
        <authorList>
            <person name="Zhang R.-G."/>
        </authorList>
    </citation>
    <scope>NUCLEOTIDE SEQUENCE</scope>
    <source>
        <strain evidence="1">Huo1</strain>
        <tissue evidence="1">Leaf</tissue>
    </source>
</reference>
<keyword evidence="2" id="KW-1185">Reference proteome</keyword>